<evidence type="ECO:0000256" key="2">
    <source>
        <dbReference type="ARBA" id="ARBA00022679"/>
    </source>
</evidence>
<evidence type="ECO:0000313" key="8">
    <source>
        <dbReference type="Proteomes" id="UP000199444"/>
    </source>
</evidence>
<dbReference type="Proteomes" id="UP000199444">
    <property type="component" value="Unassembled WGS sequence"/>
</dbReference>
<feature type="domain" description="Carbohydrate kinase PfkB" evidence="6">
    <location>
        <begin position="3"/>
        <end position="294"/>
    </location>
</feature>
<evidence type="ECO:0000256" key="3">
    <source>
        <dbReference type="ARBA" id="ARBA00022741"/>
    </source>
</evidence>
<accession>A0A1H0YNI4</accession>
<keyword evidence="4 7" id="KW-0418">Kinase</keyword>
<sequence length="314" mass="34464">MDLVTIGESMVLFTPTSSGPLRFSDRFNRTLGGAESNVAIALSRLGHKTGWISRLGNDEFGYYIRNFIRGEGVDTSNIIFDQENPTGLFFKEMNPGQDPSIYYYRKSSAASNLSPKDLNEEYISKARFIHLTGITPGLSESCKQAIYRIIELAKKNKQVVVFDPNIRLKLWSKKEAANVLTDIAGKCDIVLAGLDEGQTLTGKDTPEQISQSLLHGKTKVVVVKIGEKGSYMATQNEQHYIPGVEVSKIIDTAGAGDGFAAGFLSGLIRGWDYRNSAELGNRVGAYALSVAGDVEGYPYWHQVNPLNSANKVLR</sequence>
<dbReference type="GO" id="GO:0005524">
    <property type="term" value="F:ATP binding"/>
    <property type="evidence" value="ECO:0007669"/>
    <property type="project" value="UniProtKB-KW"/>
</dbReference>
<organism evidence="7 8">
    <name type="scientific">Virgibacillus salinus</name>
    <dbReference type="NCBI Taxonomy" id="553311"/>
    <lineage>
        <taxon>Bacteria</taxon>
        <taxon>Bacillati</taxon>
        <taxon>Bacillota</taxon>
        <taxon>Bacilli</taxon>
        <taxon>Bacillales</taxon>
        <taxon>Bacillaceae</taxon>
        <taxon>Virgibacillus</taxon>
    </lineage>
</organism>
<dbReference type="SUPFAM" id="SSF53613">
    <property type="entry name" value="Ribokinase-like"/>
    <property type="match status" value="1"/>
</dbReference>
<gene>
    <name evidence="7" type="ORF">SAMN05216231_0757</name>
</gene>
<dbReference type="InterPro" id="IPR050306">
    <property type="entry name" value="PfkB_Carbo_kinase"/>
</dbReference>
<evidence type="ECO:0000256" key="4">
    <source>
        <dbReference type="ARBA" id="ARBA00022777"/>
    </source>
</evidence>
<dbReference type="RefSeq" id="WP_092491612.1">
    <property type="nucleotide sequence ID" value="NZ_FNKD01000001.1"/>
</dbReference>
<dbReference type="PANTHER" id="PTHR43085">
    <property type="entry name" value="HEXOKINASE FAMILY MEMBER"/>
    <property type="match status" value="1"/>
</dbReference>
<dbReference type="CDD" id="cd01166">
    <property type="entry name" value="KdgK"/>
    <property type="match status" value="1"/>
</dbReference>
<keyword evidence="2" id="KW-0808">Transferase</keyword>
<dbReference type="PROSITE" id="PS00584">
    <property type="entry name" value="PFKB_KINASES_2"/>
    <property type="match status" value="1"/>
</dbReference>
<evidence type="ECO:0000256" key="1">
    <source>
        <dbReference type="ARBA" id="ARBA00010688"/>
    </source>
</evidence>
<dbReference type="EMBL" id="FNKD01000001">
    <property type="protein sequence ID" value="SDQ16689.1"/>
    <property type="molecule type" value="Genomic_DNA"/>
</dbReference>
<dbReference type="Pfam" id="PF00294">
    <property type="entry name" value="PfkB"/>
    <property type="match status" value="1"/>
</dbReference>
<proteinExistence type="inferred from homology"/>
<dbReference type="STRING" id="553311.SAMN05216231_0757"/>
<keyword evidence="8" id="KW-1185">Reference proteome</keyword>
<reference evidence="7 8" key="1">
    <citation type="submission" date="2016-10" db="EMBL/GenBank/DDBJ databases">
        <authorList>
            <person name="de Groot N.N."/>
        </authorList>
    </citation>
    <scope>NUCLEOTIDE SEQUENCE [LARGE SCALE GENOMIC DNA]</scope>
    <source>
        <strain evidence="7 8">CGMCC 1.10449</strain>
    </source>
</reference>
<protein>
    <submittedName>
        <fullName evidence="7">2-dehydro-3-deoxygluconokinase</fullName>
    </submittedName>
</protein>
<dbReference type="InterPro" id="IPR011611">
    <property type="entry name" value="PfkB_dom"/>
</dbReference>
<evidence type="ECO:0000313" key="7">
    <source>
        <dbReference type="EMBL" id="SDQ16689.1"/>
    </source>
</evidence>
<dbReference type="InterPro" id="IPR029056">
    <property type="entry name" value="Ribokinase-like"/>
</dbReference>
<evidence type="ECO:0000256" key="5">
    <source>
        <dbReference type="ARBA" id="ARBA00022840"/>
    </source>
</evidence>
<dbReference type="PANTHER" id="PTHR43085:SF1">
    <property type="entry name" value="PSEUDOURIDINE KINASE-RELATED"/>
    <property type="match status" value="1"/>
</dbReference>
<dbReference type="Gene3D" id="3.40.1190.20">
    <property type="match status" value="1"/>
</dbReference>
<dbReference type="InterPro" id="IPR002173">
    <property type="entry name" value="Carboh/pur_kinase_PfkB_CS"/>
</dbReference>
<dbReference type="GO" id="GO:0016301">
    <property type="term" value="F:kinase activity"/>
    <property type="evidence" value="ECO:0007669"/>
    <property type="project" value="UniProtKB-KW"/>
</dbReference>
<dbReference type="AlphaFoldDB" id="A0A1H0YNI4"/>
<evidence type="ECO:0000259" key="6">
    <source>
        <dbReference type="Pfam" id="PF00294"/>
    </source>
</evidence>
<name>A0A1H0YNI4_9BACI</name>
<keyword evidence="3" id="KW-0547">Nucleotide-binding</keyword>
<comment type="similarity">
    <text evidence="1">Belongs to the carbohydrate kinase PfkB family.</text>
</comment>
<keyword evidence="5" id="KW-0067">ATP-binding</keyword>